<organism evidence="1 2">
    <name type="scientific">Thalassospira lohafexi</name>
    <dbReference type="NCBI Taxonomy" id="744227"/>
    <lineage>
        <taxon>Bacteria</taxon>
        <taxon>Pseudomonadati</taxon>
        <taxon>Pseudomonadota</taxon>
        <taxon>Alphaproteobacteria</taxon>
        <taxon>Rhodospirillales</taxon>
        <taxon>Thalassospiraceae</taxon>
        <taxon>Thalassospira</taxon>
    </lineage>
</organism>
<dbReference type="EMBL" id="NXGX01000003">
    <property type="protein sequence ID" value="PKR59001.1"/>
    <property type="molecule type" value="Genomic_DNA"/>
</dbReference>
<reference evidence="1 2" key="1">
    <citation type="submission" date="2017-09" db="EMBL/GenBank/DDBJ databases">
        <title>Biodiversity and function of Thalassospira species in the particle-attached aromatic-hydrocarbon-degrading consortia from the surface seawater of the China South Sea.</title>
        <authorList>
            <person name="Dong C."/>
            <person name="Lai Q."/>
            <person name="Shao Z."/>
        </authorList>
    </citation>
    <scope>NUCLEOTIDE SEQUENCE [LARGE SCALE GENOMIC DNA]</scope>
    <source>
        <strain evidence="1 2">139Z-12</strain>
    </source>
</reference>
<dbReference type="PANTHER" id="PTHR35936">
    <property type="entry name" value="MEMBRANE-BOUND LYTIC MUREIN TRANSGLYCOSYLASE F"/>
    <property type="match status" value="1"/>
</dbReference>
<dbReference type="Proteomes" id="UP000233332">
    <property type="component" value="Unassembled WGS sequence"/>
</dbReference>
<dbReference type="RefSeq" id="WP_101301536.1">
    <property type="nucleotide sequence ID" value="NZ_NXGX01000003.1"/>
</dbReference>
<name>A0A2N3L843_9PROT</name>
<protein>
    <submittedName>
        <fullName evidence="1">Uncharacterized protein</fullName>
    </submittedName>
</protein>
<dbReference type="Gene3D" id="3.40.190.10">
    <property type="entry name" value="Periplasmic binding protein-like II"/>
    <property type="match status" value="2"/>
</dbReference>
<gene>
    <name evidence="1" type="ORF">COO92_09195</name>
</gene>
<dbReference type="PANTHER" id="PTHR35936:SF25">
    <property type="entry name" value="ABC TRANSPORTER SUBSTRATE-BINDING PROTEIN"/>
    <property type="match status" value="1"/>
</dbReference>
<comment type="caution">
    <text evidence="1">The sequence shown here is derived from an EMBL/GenBank/DDBJ whole genome shotgun (WGS) entry which is preliminary data.</text>
</comment>
<dbReference type="SUPFAM" id="SSF53850">
    <property type="entry name" value="Periplasmic binding protein-like II"/>
    <property type="match status" value="1"/>
</dbReference>
<evidence type="ECO:0000313" key="1">
    <source>
        <dbReference type="EMBL" id="PKR59001.1"/>
    </source>
</evidence>
<keyword evidence="2" id="KW-1185">Reference proteome</keyword>
<accession>A0A2N3L843</accession>
<evidence type="ECO:0000313" key="2">
    <source>
        <dbReference type="Proteomes" id="UP000233332"/>
    </source>
</evidence>
<sequence>MRVPVQRRLITQKIMWGGLIMCVALIVSIPTVRADDPPHSTKPIINLVTLDWPPYSTVNLPDGGLLSRVVTAAFDQVDIDHTIEVYPWKRALLNILNNRGFEAIFPLYDNPERRRQFLFSEPIGTSPLGFVHLRSTEFSWENLSDLKEYAVGYVKGYGYESHLVAMLESTSMNSFGMRDDETLLRQLITGHVEVAVIDHNVARYLLHNNPGLRDAENLVIYNPHLVIEQTLHVGFPPSSQGLRQRDAFNKGLGRLSCMPPACIPDAVANIMPLRPETKAVNSQ</sequence>
<dbReference type="AlphaFoldDB" id="A0A2N3L843"/>
<proteinExistence type="predicted"/>